<dbReference type="STRING" id="1416801.SAMN05192553_10130"/>
<evidence type="ECO:0000256" key="1">
    <source>
        <dbReference type="ARBA" id="ARBA00004418"/>
    </source>
</evidence>
<evidence type="ECO:0000256" key="3">
    <source>
        <dbReference type="ARBA" id="ARBA00022729"/>
    </source>
</evidence>
<evidence type="ECO:0000313" key="6">
    <source>
        <dbReference type="Proteomes" id="UP000199403"/>
    </source>
</evidence>
<dbReference type="SUPFAM" id="SSF53850">
    <property type="entry name" value="Periplasmic binding protein-like II"/>
    <property type="match status" value="1"/>
</dbReference>
<dbReference type="PANTHER" id="PTHR30024">
    <property type="entry name" value="ALIPHATIC SULFONATES-BINDING PROTEIN-RELATED"/>
    <property type="match status" value="1"/>
</dbReference>
<reference evidence="6" key="1">
    <citation type="submission" date="2016-10" db="EMBL/GenBank/DDBJ databases">
        <authorList>
            <person name="Varghese N."/>
            <person name="Submissions S."/>
        </authorList>
    </citation>
    <scope>NUCLEOTIDE SEQUENCE [LARGE SCALE GENOMIC DNA]</scope>
    <source>
        <strain evidence="6">IBRC-M 10761</strain>
    </source>
</reference>
<name>A0A1H6TC98_9BACT</name>
<keyword evidence="6" id="KW-1185">Reference proteome</keyword>
<dbReference type="Proteomes" id="UP000199403">
    <property type="component" value="Unassembled WGS sequence"/>
</dbReference>
<organism evidence="5 6">
    <name type="scientific">Cyclobacterium xiamenense</name>
    <dbReference type="NCBI Taxonomy" id="1297121"/>
    <lineage>
        <taxon>Bacteria</taxon>
        <taxon>Pseudomonadati</taxon>
        <taxon>Bacteroidota</taxon>
        <taxon>Cytophagia</taxon>
        <taxon>Cytophagales</taxon>
        <taxon>Cyclobacteriaceae</taxon>
        <taxon>Cyclobacterium</taxon>
    </lineage>
</organism>
<dbReference type="InterPro" id="IPR054364">
    <property type="entry name" value="Ca3427-like_PBP2"/>
</dbReference>
<dbReference type="Gene3D" id="3.40.190.10">
    <property type="entry name" value="Periplasmic binding protein-like II"/>
    <property type="match status" value="2"/>
</dbReference>
<evidence type="ECO:0000259" key="4">
    <source>
        <dbReference type="Pfam" id="PF22384"/>
    </source>
</evidence>
<dbReference type="CDD" id="cd13637">
    <property type="entry name" value="PBP2_Ca3427_like"/>
    <property type="match status" value="1"/>
</dbReference>
<dbReference type="EMBL" id="FNZH01000001">
    <property type="protein sequence ID" value="SEI73442.1"/>
    <property type="molecule type" value="Genomic_DNA"/>
</dbReference>
<dbReference type="PANTHER" id="PTHR30024:SF47">
    <property type="entry name" value="TAURINE-BINDING PERIPLASMIC PROTEIN"/>
    <property type="match status" value="1"/>
</dbReference>
<accession>A0A1H6TC98</accession>
<feature type="domain" description="Ca3427-like PBP 2" evidence="4">
    <location>
        <begin position="142"/>
        <end position="213"/>
    </location>
</feature>
<evidence type="ECO:0000256" key="2">
    <source>
        <dbReference type="ARBA" id="ARBA00010742"/>
    </source>
</evidence>
<comment type="similarity">
    <text evidence="2">Belongs to the bacterial solute-binding protein SsuA/TauA family.</text>
</comment>
<dbReference type="Pfam" id="PF22384">
    <property type="entry name" value="PBP2_Ca3427_like"/>
    <property type="match status" value="1"/>
</dbReference>
<gene>
    <name evidence="5" type="ORF">SAMN05192553_10130</name>
</gene>
<keyword evidence="3" id="KW-0732">Signal</keyword>
<comment type="subcellular location">
    <subcellularLocation>
        <location evidence="1">Periplasm</location>
    </subcellularLocation>
</comment>
<evidence type="ECO:0000313" key="5">
    <source>
        <dbReference type="EMBL" id="SEI73442.1"/>
    </source>
</evidence>
<dbReference type="GO" id="GO:0042597">
    <property type="term" value="C:periplasmic space"/>
    <property type="evidence" value="ECO:0007669"/>
    <property type="project" value="UniProtKB-SubCell"/>
</dbReference>
<sequence length="320" mass="36499">MKCMKKTYKPKKPREHGVFFYIRNYKISFLSLSMEKITITGVPEHFNFPWLNLVESQPFLEDDFQLVWEDEPRGSGAMNKAIREGNADLAIILTESFVKDKIEGNPGKIIGFHVDSPLVWGIHVPAKSALQHPAELRNVPFLVSRLGSGSHLMAFLLASEQGWDTGSMDFEIIGNLEGAIKSLKSNNPKAFLWEKYTTQPLVTKGWFRRIGEIPTPWPCFVIVASENFLAKHPDLADRLLEEIYRTNARLMADKEAIVSPIANRYQLEATDVKKWLRQTRWATSPEIAQSHLQKTMDILAQVKLIQKKVSTAALYYRSPK</sequence>
<protein>
    <submittedName>
        <fullName evidence="5">ABC-type nitrate/sulfonate/bicarbonate transport system, substrate-binding protein</fullName>
    </submittedName>
</protein>
<dbReference type="AlphaFoldDB" id="A0A1H6TC98"/>
<proteinExistence type="inferred from homology"/>